<evidence type="ECO:0000256" key="6">
    <source>
        <dbReference type="SAM" id="MobiDB-lite"/>
    </source>
</evidence>
<dbReference type="OrthoDB" id="1924287at2759"/>
<evidence type="ECO:0000256" key="3">
    <source>
        <dbReference type="ARBA" id="ARBA00022664"/>
    </source>
</evidence>
<dbReference type="PANTHER" id="PTHR18034:SF3">
    <property type="entry name" value="PRE-MRNA-SPLICING FACTOR CWC22 HOMOLOG"/>
    <property type="match status" value="1"/>
</dbReference>
<feature type="compositionally biased region" description="Acidic residues" evidence="6">
    <location>
        <begin position="595"/>
        <end position="622"/>
    </location>
</feature>
<evidence type="ECO:0000256" key="2">
    <source>
        <dbReference type="ARBA" id="ARBA00006856"/>
    </source>
</evidence>
<dbReference type="EMBL" id="CAJPEV010000708">
    <property type="protein sequence ID" value="CAG0887789.1"/>
    <property type="molecule type" value="Genomic_DNA"/>
</dbReference>
<dbReference type="FunFam" id="1.25.40.180:FF:000004">
    <property type="entry name" value="pre-mRNA-splicing factor CWC22 homolog"/>
    <property type="match status" value="1"/>
</dbReference>
<accession>A0A7R8X655</accession>
<dbReference type="Proteomes" id="UP000677054">
    <property type="component" value="Unassembled WGS sequence"/>
</dbReference>
<dbReference type="SMART" id="SM00543">
    <property type="entry name" value="MIF4G"/>
    <property type="match status" value="1"/>
</dbReference>
<comment type="similarity">
    <text evidence="2">Belongs to the CWC22 family.</text>
</comment>
<feature type="compositionally biased region" description="Basic residues" evidence="6">
    <location>
        <begin position="95"/>
        <end position="113"/>
    </location>
</feature>
<dbReference type="Gene3D" id="1.25.40.180">
    <property type="match status" value="1"/>
</dbReference>
<feature type="compositionally biased region" description="Basic and acidic residues" evidence="6">
    <location>
        <begin position="11"/>
        <end position="40"/>
    </location>
</feature>
<dbReference type="InterPro" id="IPR003891">
    <property type="entry name" value="Initiation_fac_eIF4g_MI"/>
</dbReference>
<dbReference type="PANTHER" id="PTHR18034">
    <property type="entry name" value="CELL CYCLE CONTROL PROTEIN CWF22-RELATED"/>
    <property type="match status" value="1"/>
</dbReference>
<dbReference type="Pfam" id="PF09778">
    <property type="entry name" value="Guanylate_cyc_2"/>
    <property type="match status" value="1"/>
</dbReference>
<dbReference type="GO" id="GO:0071013">
    <property type="term" value="C:catalytic step 2 spliceosome"/>
    <property type="evidence" value="ECO:0007669"/>
    <property type="project" value="TreeGrafter"/>
</dbReference>
<dbReference type="GO" id="GO:0016607">
    <property type="term" value="C:nuclear speck"/>
    <property type="evidence" value="ECO:0007669"/>
    <property type="project" value="UniProtKB-SubCell"/>
</dbReference>
<dbReference type="GO" id="GO:0003723">
    <property type="term" value="F:RNA binding"/>
    <property type="evidence" value="ECO:0007669"/>
    <property type="project" value="InterPro"/>
</dbReference>
<evidence type="ECO:0000313" key="8">
    <source>
        <dbReference type="EMBL" id="CAD7244770.1"/>
    </source>
</evidence>
<reference evidence="8" key="1">
    <citation type="submission" date="2020-11" db="EMBL/GenBank/DDBJ databases">
        <authorList>
            <person name="Tran Van P."/>
        </authorList>
    </citation>
    <scope>NUCLEOTIDE SEQUENCE</scope>
</reference>
<proteinExistence type="inferred from homology"/>
<feature type="compositionally biased region" description="Basic and acidic residues" evidence="6">
    <location>
        <begin position="49"/>
        <end position="70"/>
    </location>
</feature>
<dbReference type="EMBL" id="LR900225">
    <property type="protein sequence ID" value="CAD7244770.1"/>
    <property type="molecule type" value="Genomic_DNA"/>
</dbReference>
<evidence type="ECO:0000259" key="7">
    <source>
        <dbReference type="PROSITE" id="PS51366"/>
    </source>
</evidence>
<keyword evidence="5" id="KW-0539">Nucleus</keyword>
<dbReference type="InterPro" id="IPR003890">
    <property type="entry name" value="MIF4G-like_typ-3"/>
</dbReference>
<keyword evidence="3" id="KW-0507">mRNA processing</keyword>
<dbReference type="SMART" id="SM00544">
    <property type="entry name" value="MA3"/>
    <property type="match status" value="1"/>
</dbReference>
<evidence type="ECO:0000313" key="9">
    <source>
        <dbReference type="Proteomes" id="UP000677054"/>
    </source>
</evidence>
<dbReference type="InterPro" id="IPR018616">
    <property type="entry name" value="GUCD1"/>
</dbReference>
<dbReference type="AlphaFoldDB" id="A0A7R8X655"/>
<dbReference type="InterPro" id="IPR050781">
    <property type="entry name" value="CWC22_splicing_factor"/>
</dbReference>
<evidence type="ECO:0000256" key="4">
    <source>
        <dbReference type="ARBA" id="ARBA00023187"/>
    </source>
</evidence>
<evidence type="ECO:0000256" key="5">
    <source>
        <dbReference type="ARBA" id="ARBA00023242"/>
    </source>
</evidence>
<protein>
    <recommendedName>
        <fullName evidence="7">MI domain-containing protein</fullName>
    </recommendedName>
</protein>
<feature type="compositionally biased region" description="Basic and acidic residues" evidence="6">
    <location>
        <begin position="114"/>
        <end position="257"/>
    </location>
</feature>
<organism evidence="8">
    <name type="scientific">Darwinula stevensoni</name>
    <dbReference type="NCBI Taxonomy" id="69355"/>
    <lineage>
        <taxon>Eukaryota</taxon>
        <taxon>Metazoa</taxon>
        <taxon>Ecdysozoa</taxon>
        <taxon>Arthropoda</taxon>
        <taxon>Crustacea</taxon>
        <taxon>Oligostraca</taxon>
        <taxon>Ostracoda</taxon>
        <taxon>Podocopa</taxon>
        <taxon>Podocopida</taxon>
        <taxon>Darwinulocopina</taxon>
        <taxon>Darwinuloidea</taxon>
        <taxon>Darwinulidae</taxon>
        <taxon>Darwinula</taxon>
    </lineage>
</organism>
<comment type="subcellular location">
    <subcellularLocation>
        <location evidence="1">Nucleus speckle</location>
    </subcellularLocation>
</comment>
<feature type="region of interest" description="Disordered" evidence="6">
    <location>
        <begin position="592"/>
        <end position="631"/>
    </location>
</feature>
<name>A0A7R8X655_9CRUS</name>
<evidence type="ECO:0000256" key="1">
    <source>
        <dbReference type="ARBA" id="ARBA00004324"/>
    </source>
</evidence>
<dbReference type="GO" id="GO:0000398">
    <property type="term" value="P:mRNA splicing, via spliceosome"/>
    <property type="evidence" value="ECO:0007669"/>
    <property type="project" value="TreeGrafter"/>
</dbReference>
<sequence>MGSETKVAAGMKDKEEQTPTDDKEEPESKGKTSDKSPSPKDEEDINDSADLKAQKSEGEEKDKENDKENETVQPSDTYWNKYADKLGIDAQGERHQRKGKDRHGHSNRDRKRRHEEESPNHEQRHEDSRHREKRRYRESPRRDRRNDQGSSHRERRRDRDATENKGAEEEQRQSHRQRDRDSSHRDRKNRERERRENDKHRSEKEQDPPEHVRNNRDHSGRDNKGRHRRDEPDAMSRKRREDEDRAYGNTTKEKSDSGRGIVNYGDLEREESEEVRTRDRQKRRQGESSDDAPSKKSRADDPKSQEAKKTDDPIMTRTGGAYIPPARLRMMQAQIADKSSEAFQRLAWEALKKSIHGLINKVNASNIAVIVREIFKENIVRGRGLLCRDLMQAQSFSPTFTPVYASLVSIINTKFPNIVELLIRRLIIQFRRSFKRNDKNGCLSSTRFIAHLVNHQICHEILALEILTLLLESPTEDAVEVAIGLLRECGMKLTEVSPRGIAAIFDRLRSVLHESQLDKRVQYMIEVMFQVRKEGFKDHPAIPEELDLVEEDDQFTHTILLDDATNGEEILNVFKVDPEYQENEEKYKSLRHEILDEDDEGSGEDEGGTSGDESDDEDESDSEEKQTIVDNTETNLVALRRTIYLTIQSSLDFEEAAHKLTRLELKPGQEVEMCHMILDCCAQQRTYEKFFGLLAQRFCQINKIYVDPFERIFHDAYDTCHRFDTNKLRNVSRFFAHLLFTDAIQWMVLCNIRLNEEDTTSSSRIFIKLLFQELAEYMGLGKLNERIKDPTLQPAFEGLFPRDNPQNTRFAINFFTSIGLGGLTDDLREHLAKRPKPTAVVKAGTETEGKQRRSDGDAFWLIKLQHVQQRLHWDCGLACVAMVLPDDKRDQFLANLPAICHEEGFGESTWSIDLAYLLSRVSVPHVYCTITFGVNPGHSREAFYDRIIGKDRHRVTMRFEQAAARGVKVEQREVSLEEILSHLRYRGPVILLTDANRLLCTRCTYNRISLDAAACCPFRCPYQGHYIVACGYSLTQQRVFYRNPSLGDRVCCMPFETLEDARSAYGTDEDVIFVTRDTCLTTAL</sequence>
<dbReference type="PROSITE" id="PS51366">
    <property type="entry name" value="MI"/>
    <property type="match status" value="1"/>
</dbReference>
<keyword evidence="4" id="KW-0508">mRNA splicing</keyword>
<feature type="domain" description="MI" evidence="7">
    <location>
        <begin position="638"/>
        <end position="754"/>
    </location>
</feature>
<dbReference type="Pfam" id="PF02847">
    <property type="entry name" value="MA3"/>
    <property type="match status" value="1"/>
</dbReference>
<feature type="compositionally biased region" description="Basic and acidic residues" evidence="6">
    <location>
        <begin position="82"/>
        <end position="94"/>
    </location>
</feature>
<keyword evidence="9" id="KW-1185">Reference proteome</keyword>
<feature type="region of interest" description="Disordered" evidence="6">
    <location>
        <begin position="1"/>
        <end position="320"/>
    </location>
</feature>
<dbReference type="InterPro" id="IPR016024">
    <property type="entry name" value="ARM-type_fold"/>
</dbReference>
<gene>
    <name evidence="8" type="ORF">DSTB1V02_LOCUS4657</name>
</gene>
<feature type="compositionally biased region" description="Basic and acidic residues" evidence="6">
    <location>
        <begin position="274"/>
        <end position="314"/>
    </location>
</feature>
<dbReference type="SUPFAM" id="SSF48371">
    <property type="entry name" value="ARM repeat"/>
    <property type="match status" value="1"/>
</dbReference>
<dbReference type="Pfam" id="PF02854">
    <property type="entry name" value="MIF4G"/>
    <property type="match status" value="1"/>
</dbReference>